<accession>A0A6P4ZM85</accession>
<keyword evidence="7" id="KW-1015">Disulfide bond</keyword>
<keyword evidence="10" id="KW-1185">Reference proteome</keyword>
<dbReference type="Pfam" id="PF00629">
    <property type="entry name" value="MAM"/>
    <property type="match status" value="1"/>
</dbReference>
<dbReference type="Pfam" id="PF00090">
    <property type="entry name" value="TSP_1"/>
    <property type="match status" value="1"/>
</dbReference>
<dbReference type="InterPro" id="IPR008979">
    <property type="entry name" value="Galactose-bd-like_sf"/>
</dbReference>
<dbReference type="SUPFAM" id="SSF49899">
    <property type="entry name" value="Concanavalin A-like lectins/glucanases"/>
    <property type="match status" value="2"/>
</dbReference>
<evidence type="ECO:0000313" key="10">
    <source>
        <dbReference type="Proteomes" id="UP000515135"/>
    </source>
</evidence>
<feature type="chain" id="PRO_5028280649" evidence="8">
    <location>
        <begin position="25"/>
        <end position="390"/>
    </location>
</feature>
<reference evidence="11" key="1">
    <citation type="submission" date="2025-08" db="UniProtKB">
        <authorList>
            <consortium name="RefSeq"/>
        </authorList>
    </citation>
    <scope>IDENTIFICATION</scope>
    <source>
        <tissue evidence="11">Gonad</tissue>
    </source>
</reference>
<comment type="similarity">
    <text evidence="2">Belongs to the fucolectin family.</text>
</comment>
<keyword evidence="6" id="KW-0106">Calcium</keyword>
<evidence type="ECO:0000256" key="7">
    <source>
        <dbReference type="ARBA" id="ARBA00023157"/>
    </source>
</evidence>
<evidence type="ECO:0000256" key="8">
    <source>
        <dbReference type="SAM" id="SignalP"/>
    </source>
</evidence>
<dbReference type="InterPro" id="IPR000998">
    <property type="entry name" value="MAM_dom"/>
</dbReference>
<dbReference type="GO" id="GO:0046872">
    <property type="term" value="F:metal ion binding"/>
    <property type="evidence" value="ECO:0007669"/>
    <property type="project" value="UniProtKB-KW"/>
</dbReference>
<dbReference type="PROSITE" id="PS50060">
    <property type="entry name" value="MAM_2"/>
    <property type="match status" value="1"/>
</dbReference>
<evidence type="ECO:0000256" key="3">
    <source>
        <dbReference type="ARBA" id="ARBA00011233"/>
    </source>
</evidence>
<feature type="signal peptide" evidence="8">
    <location>
        <begin position="1"/>
        <end position="24"/>
    </location>
</feature>
<protein>
    <submittedName>
        <fullName evidence="11">MAM and LDL-receptor class A domain-containing protein 1-like</fullName>
    </submittedName>
</protein>
<dbReference type="Proteomes" id="UP000515135">
    <property type="component" value="Unplaced"/>
</dbReference>
<evidence type="ECO:0000256" key="5">
    <source>
        <dbReference type="ARBA" id="ARBA00022734"/>
    </source>
</evidence>
<evidence type="ECO:0000256" key="4">
    <source>
        <dbReference type="ARBA" id="ARBA00022723"/>
    </source>
</evidence>
<dbReference type="PROSITE" id="PS50092">
    <property type="entry name" value="TSP1"/>
    <property type="match status" value="1"/>
</dbReference>
<dbReference type="GO" id="GO:0001868">
    <property type="term" value="P:regulation of complement activation, lectin pathway"/>
    <property type="evidence" value="ECO:0007669"/>
    <property type="project" value="UniProtKB-ARBA"/>
</dbReference>
<sequence>MRLRPGPAARCWLLLLTAEDGGWSAWSANYTSCSCGVGYWTRSRTCDNPLPRNNGTLCEGPLWDIQPCCRGVFDCDFQTDMCGWTQDSKDDFDWTRHEGSSVALTNSIYRADINIALRKPASQNSVKYGGVAGRAVDGNTNTNYSVHSCTLTLFTYNASWRVDLGKSFTINRVVIFNRQDCCSGRLNPFNIHIGDSEQVVTNPKCGGDHRIDVTLPSITVLCQGMTGRYVGVRLPGYGYGRTQSLCEVQVFSNSEGTGRYMYIDTAAQVAGDRARLYSPTVTTACTQYLRFWYHMYGTMNTLNVYVRTDTSPPTDPVFTGTGGYGNQWLEAEVEIGITGSYHVVMEAIRGAGVEGDIALDNITMATGHCTTGIFGLFLIISESAPLEYVA</sequence>
<dbReference type="Gene3D" id="2.20.100.10">
    <property type="entry name" value="Thrombospondin type-1 (TSP1) repeat"/>
    <property type="match status" value="1"/>
</dbReference>
<evidence type="ECO:0000256" key="2">
    <source>
        <dbReference type="ARBA" id="ARBA00010147"/>
    </source>
</evidence>
<comment type="function">
    <text evidence="1">Acts as a defensive agent. Recognizes blood group fucosylated oligosaccharides including A, B, H and Lewis B-type antigens. Does not recognize Lewis A antigen and has low affinity for monovalent haptens.</text>
</comment>
<dbReference type="GO" id="GO:0016020">
    <property type="term" value="C:membrane"/>
    <property type="evidence" value="ECO:0007669"/>
    <property type="project" value="InterPro"/>
</dbReference>
<dbReference type="CDD" id="cd06263">
    <property type="entry name" value="MAM"/>
    <property type="match status" value="1"/>
</dbReference>
<dbReference type="SUPFAM" id="SSF82895">
    <property type="entry name" value="TSP-1 type 1 repeat"/>
    <property type="match status" value="1"/>
</dbReference>
<keyword evidence="8" id="KW-0732">Signal</keyword>
<keyword evidence="5" id="KW-0430">Lectin</keyword>
<dbReference type="InterPro" id="IPR036383">
    <property type="entry name" value="TSP1_rpt_sf"/>
</dbReference>
<dbReference type="SMART" id="SM00137">
    <property type="entry name" value="MAM"/>
    <property type="match status" value="1"/>
</dbReference>
<evidence type="ECO:0000256" key="1">
    <source>
        <dbReference type="ARBA" id="ARBA00002219"/>
    </source>
</evidence>
<dbReference type="GO" id="GO:0042806">
    <property type="term" value="F:fucose binding"/>
    <property type="evidence" value="ECO:0007669"/>
    <property type="project" value="UniProtKB-ARBA"/>
</dbReference>
<dbReference type="Pfam" id="PF22633">
    <property type="entry name" value="F5_F8_type_C_2"/>
    <property type="match status" value="1"/>
</dbReference>
<proteinExistence type="inferred from homology"/>
<dbReference type="OrthoDB" id="547680at2759"/>
<dbReference type="PROSITE" id="PS51257">
    <property type="entry name" value="PROKAR_LIPOPROTEIN"/>
    <property type="match status" value="1"/>
</dbReference>
<dbReference type="SMART" id="SM00607">
    <property type="entry name" value="FTP"/>
    <property type="match status" value="1"/>
</dbReference>
<dbReference type="AlphaFoldDB" id="A0A6P4ZM85"/>
<dbReference type="InterPro" id="IPR006585">
    <property type="entry name" value="FTP1"/>
</dbReference>
<dbReference type="GO" id="GO:0010185">
    <property type="term" value="P:regulation of cellular defense response"/>
    <property type="evidence" value="ECO:0007669"/>
    <property type="project" value="UniProtKB-ARBA"/>
</dbReference>
<dbReference type="PANTHER" id="PTHR45713:SF6">
    <property type="entry name" value="F5_8 TYPE C DOMAIN-CONTAINING PROTEIN"/>
    <property type="match status" value="1"/>
</dbReference>
<comment type="subunit">
    <text evidence="3">Homotrimer.</text>
</comment>
<evidence type="ECO:0000256" key="6">
    <source>
        <dbReference type="ARBA" id="ARBA00022837"/>
    </source>
</evidence>
<gene>
    <name evidence="11" type="primary">LOC109474803</name>
</gene>
<dbReference type="GeneID" id="109474803"/>
<evidence type="ECO:0000313" key="11">
    <source>
        <dbReference type="RefSeq" id="XP_019630721.1"/>
    </source>
</evidence>
<name>A0A6P4ZM85_BRABE</name>
<dbReference type="InterPro" id="IPR051941">
    <property type="entry name" value="BG_Antigen-Binding_Lectin"/>
</dbReference>
<dbReference type="InterPro" id="IPR013320">
    <property type="entry name" value="ConA-like_dom_sf"/>
</dbReference>
<feature type="domain" description="MAM" evidence="9">
    <location>
        <begin position="73"/>
        <end position="371"/>
    </location>
</feature>
<dbReference type="SUPFAM" id="SSF49785">
    <property type="entry name" value="Galactose-binding domain-like"/>
    <property type="match status" value="1"/>
</dbReference>
<dbReference type="InterPro" id="IPR000884">
    <property type="entry name" value="TSP1_rpt"/>
</dbReference>
<dbReference type="RefSeq" id="XP_019630721.1">
    <property type="nucleotide sequence ID" value="XM_019775162.1"/>
</dbReference>
<keyword evidence="4" id="KW-0479">Metal-binding</keyword>
<evidence type="ECO:0000259" key="9">
    <source>
        <dbReference type="PROSITE" id="PS50060"/>
    </source>
</evidence>
<dbReference type="PANTHER" id="PTHR45713">
    <property type="entry name" value="FTP DOMAIN-CONTAINING PROTEIN"/>
    <property type="match status" value="1"/>
</dbReference>
<dbReference type="Gene3D" id="2.60.120.200">
    <property type="match status" value="2"/>
</dbReference>
<organism evidence="10 11">
    <name type="scientific">Branchiostoma belcheri</name>
    <name type="common">Amphioxus</name>
    <dbReference type="NCBI Taxonomy" id="7741"/>
    <lineage>
        <taxon>Eukaryota</taxon>
        <taxon>Metazoa</taxon>
        <taxon>Chordata</taxon>
        <taxon>Cephalochordata</taxon>
        <taxon>Leptocardii</taxon>
        <taxon>Amphioxiformes</taxon>
        <taxon>Branchiostomatidae</taxon>
        <taxon>Branchiostoma</taxon>
    </lineage>
</organism>
<dbReference type="KEGG" id="bbel:109474803"/>